<feature type="compositionally biased region" description="Basic and acidic residues" evidence="2">
    <location>
        <begin position="312"/>
        <end position="324"/>
    </location>
</feature>
<feature type="region of interest" description="Disordered" evidence="2">
    <location>
        <begin position="1"/>
        <end position="43"/>
    </location>
</feature>
<feature type="region of interest" description="Disordered" evidence="2">
    <location>
        <begin position="312"/>
        <end position="335"/>
    </location>
</feature>
<comment type="caution">
    <text evidence="3">The sequence shown here is derived from an EMBL/GenBank/DDBJ whole genome shotgun (WGS) entry which is preliminary data.</text>
</comment>
<evidence type="ECO:0000313" key="4">
    <source>
        <dbReference type="Proteomes" id="UP001218218"/>
    </source>
</evidence>
<organism evidence="3 4">
    <name type="scientific">Mycena albidolilacea</name>
    <dbReference type="NCBI Taxonomy" id="1033008"/>
    <lineage>
        <taxon>Eukaryota</taxon>
        <taxon>Fungi</taxon>
        <taxon>Dikarya</taxon>
        <taxon>Basidiomycota</taxon>
        <taxon>Agaricomycotina</taxon>
        <taxon>Agaricomycetes</taxon>
        <taxon>Agaricomycetidae</taxon>
        <taxon>Agaricales</taxon>
        <taxon>Marasmiineae</taxon>
        <taxon>Mycenaceae</taxon>
        <taxon>Mycena</taxon>
    </lineage>
</organism>
<feature type="region of interest" description="Disordered" evidence="2">
    <location>
        <begin position="159"/>
        <end position="196"/>
    </location>
</feature>
<keyword evidence="4" id="KW-1185">Reference proteome</keyword>
<feature type="region of interest" description="Disordered" evidence="2">
    <location>
        <begin position="1106"/>
        <end position="1159"/>
    </location>
</feature>
<feature type="compositionally biased region" description="Basic residues" evidence="2">
    <location>
        <begin position="1108"/>
        <end position="1117"/>
    </location>
</feature>
<feature type="compositionally biased region" description="Low complexity" evidence="2">
    <location>
        <begin position="1060"/>
        <end position="1084"/>
    </location>
</feature>
<evidence type="ECO:0000313" key="3">
    <source>
        <dbReference type="EMBL" id="KAJ7327666.1"/>
    </source>
</evidence>
<proteinExistence type="predicted"/>
<protein>
    <submittedName>
        <fullName evidence="3">Uncharacterized protein</fullName>
    </submittedName>
</protein>
<name>A0AAD7EJS3_9AGAR</name>
<accession>A0AAD7EJS3</accession>
<evidence type="ECO:0000256" key="2">
    <source>
        <dbReference type="SAM" id="MobiDB-lite"/>
    </source>
</evidence>
<feature type="compositionally biased region" description="Low complexity" evidence="2">
    <location>
        <begin position="174"/>
        <end position="187"/>
    </location>
</feature>
<sequence length="1191" mass="131933">MDEWQFLEPYWDGSSEAQRRQPSPANPAPVPGELPSFGYPTDTRFSPAAATLPNNFDVSHPTPLISESFQTGASKFHSTPDSWDASAYSWPAQFSEQPRETVHDALVIQPHWDDFIASLQTAPTRPPSTGSSAGDFSIDGYGIDILMADMGDEYSSLGFPSVPPSSIPDDDGYSSRSSRPVSAAPSSIYDESVRNSPPSISVEISAWDSASGSSEDPFPALVPVREPELDLLDEVPDMDARLGWQWKPSDVKWLDRGVSSDVVEFPSGIPLTDKQTIYAVHRVKGCPSQFPFYPKRTAFLIDFTDIHDLNPGKPVDSDIRDQDSHSWGGSSGSRSQVDAHLPGSFFGLGANVKIACRRANPKCGGVAACDSLDPAFLNEERRELDPEPSRKLAAAMLRTREMQDDTEVGRTIAFHHSLQNWRCNGVHTDGTRCDGSISLHKLNTPDRNKNHILLCSNRRDALTMGSFHSQTRIFDQVSEELFVKVMNGEPIIDEDDNNGKCSRVVSARTGAKGRSQCPFNHHKNGLPHVAQVQPVTCAAKMHIYCPWESLHPELARMAVVVPSPDSGHTHPPPPNNKCTHAVAERYRECVRKIGLGATVAKVENAQTTKDLLDGKTPSLFHPGLISRDTKTRLIQQVKHELNEKEVSVTAANARQQVAAYLAEQEGLSDEKKYLHSSFSRDGKRIIFGAHHKLLSSIHDLRTLDCDTTFKPVAGEMQIFEINGWLVGINESVTVMRIWMEIHDRKAYKSVWEEVQRLVLKLTRKPLKFKGLHKGGKNLGLNADMEAAPLLGFADAFISTIDLEDVRSVVGSDPQELLSFVLRICYTHFNRGIPKLLHLSNETRKHIFDLKYAKTVEEVEAFKAWILTLLDPDGVLKRWWDHKLMHRWLLRGIIQCLSNIPLEQWNTMEATTNLGEAQHAWNNAQTGISMGVIESFKKYEELDIRRAEEIEIRKSTAVPRNARNEVSQRYATRSTRQARNANNARRAHAADSNVAALEAELSETREEVAAARSDAKAEPSPGAAQRVRGLEATVVELEGKLKLARAEAKSNSSGRVRASRAGASTAMSTTPASASGPSGAPAADAALPIPPVAAESDAMDPDTANVRRVSARHAPRKRAQPEPLTEAAPASSNKRRKKLEDPLAGWVMQDPDTGEQLSGHEWVKRYPEEFEERYKKDHSRYIEYLAQVGVDF</sequence>
<evidence type="ECO:0000256" key="1">
    <source>
        <dbReference type="SAM" id="Coils"/>
    </source>
</evidence>
<feature type="region of interest" description="Disordered" evidence="2">
    <location>
        <begin position="1043"/>
        <end position="1084"/>
    </location>
</feature>
<feature type="coiled-coil region" evidence="1">
    <location>
        <begin position="634"/>
        <end position="670"/>
    </location>
</feature>
<feature type="compositionally biased region" description="Low complexity" evidence="2">
    <location>
        <begin position="325"/>
        <end position="335"/>
    </location>
</feature>
<gene>
    <name evidence="3" type="ORF">DFH08DRAFT_884920</name>
</gene>
<keyword evidence="1" id="KW-0175">Coiled coil</keyword>
<dbReference type="Proteomes" id="UP001218218">
    <property type="component" value="Unassembled WGS sequence"/>
</dbReference>
<reference evidence="3" key="1">
    <citation type="submission" date="2023-03" db="EMBL/GenBank/DDBJ databases">
        <title>Massive genome expansion in bonnet fungi (Mycena s.s.) driven by repeated elements and novel gene families across ecological guilds.</title>
        <authorList>
            <consortium name="Lawrence Berkeley National Laboratory"/>
            <person name="Harder C.B."/>
            <person name="Miyauchi S."/>
            <person name="Viragh M."/>
            <person name="Kuo A."/>
            <person name="Thoen E."/>
            <person name="Andreopoulos B."/>
            <person name="Lu D."/>
            <person name="Skrede I."/>
            <person name="Drula E."/>
            <person name="Henrissat B."/>
            <person name="Morin E."/>
            <person name="Kohler A."/>
            <person name="Barry K."/>
            <person name="LaButti K."/>
            <person name="Morin E."/>
            <person name="Salamov A."/>
            <person name="Lipzen A."/>
            <person name="Mereny Z."/>
            <person name="Hegedus B."/>
            <person name="Baldrian P."/>
            <person name="Stursova M."/>
            <person name="Weitz H."/>
            <person name="Taylor A."/>
            <person name="Grigoriev I.V."/>
            <person name="Nagy L.G."/>
            <person name="Martin F."/>
            <person name="Kauserud H."/>
        </authorList>
    </citation>
    <scope>NUCLEOTIDE SEQUENCE</scope>
    <source>
        <strain evidence="3">CBHHK002</strain>
    </source>
</reference>
<dbReference type="EMBL" id="JARIHO010000041">
    <property type="protein sequence ID" value="KAJ7327666.1"/>
    <property type="molecule type" value="Genomic_DNA"/>
</dbReference>
<feature type="compositionally biased region" description="Polar residues" evidence="2">
    <location>
        <begin position="963"/>
        <end position="976"/>
    </location>
</feature>
<dbReference type="AlphaFoldDB" id="A0AAD7EJS3"/>
<feature type="region of interest" description="Disordered" evidence="2">
    <location>
        <begin position="960"/>
        <end position="1026"/>
    </location>
</feature>
<feature type="compositionally biased region" description="Basic and acidic residues" evidence="2">
    <location>
        <begin position="1001"/>
        <end position="1016"/>
    </location>
</feature>